<dbReference type="InterPro" id="IPR046083">
    <property type="entry name" value="DUF6101"/>
</dbReference>
<sequence>MQNTHLKPVWAGQELRLDPFRLPQVVSYATRDDQGDVTFSIDHRGVVVRRVLEMSGLPVTLVMPAKAFRGIAARAIEDGEGNVTVTLELMHNDPALSVPLLVAHDLEDVAADWRAWAEAYRLPMLLVEADGVARNLEESLGAVRKGEPKLRRKRSTSQPRRPRFLARRRQGNLGLRLVVSGEEIIAPE</sequence>
<dbReference type="OrthoDB" id="8449893at2"/>
<name>A0A1X7NSJ4_9HYPH</name>
<dbReference type="Proteomes" id="UP000193083">
    <property type="component" value="Unassembled WGS sequence"/>
</dbReference>
<evidence type="ECO:0000313" key="1">
    <source>
        <dbReference type="EMBL" id="SMH41203.1"/>
    </source>
</evidence>
<proteinExistence type="predicted"/>
<protein>
    <submittedName>
        <fullName evidence="1">Uncharacterized protein</fullName>
    </submittedName>
</protein>
<dbReference type="Pfam" id="PF19596">
    <property type="entry name" value="DUF6101"/>
    <property type="match status" value="1"/>
</dbReference>
<accession>A0A1X7NSJ4</accession>
<dbReference type="RefSeq" id="WP_085464450.1">
    <property type="nucleotide sequence ID" value="NZ_FXBL01000004.1"/>
</dbReference>
<dbReference type="AlphaFoldDB" id="A0A1X7NSJ4"/>
<gene>
    <name evidence="1" type="ORF">SAMN02982922_2510</name>
</gene>
<keyword evidence="2" id="KW-1185">Reference proteome</keyword>
<organism evidence="1 2">
    <name type="scientific">Mesorhizobium australicum</name>
    <dbReference type="NCBI Taxonomy" id="536018"/>
    <lineage>
        <taxon>Bacteria</taxon>
        <taxon>Pseudomonadati</taxon>
        <taxon>Pseudomonadota</taxon>
        <taxon>Alphaproteobacteria</taxon>
        <taxon>Hyphomicrobiales</taxon>
        <taxon>Phyllobacteriaceae</taxon>
        <taxon>Mesorhizobium</taxon>
    </lineage>
</organism>
<evidence type="ECO:0000313" key="2">
    <source>
        <dbReference type="Proteomes" id="UP000193083"/>
    </source>
</evidence>
<dbReference type="EMBL" id="FXBL01000004">
    <property type="protein sequence ID" value="SMH41203.1"/>
    <property type="molecule type" value="Genomic_DNA"/>
</dbReference>
<reference evidence="1 2" key="1">
    <citation type="submission" date="2017-04" db="EMBL/GenBank/DDBJ databases">
        <authorList>
            <person name="Afonso C.L."/>
            <person name="Miller P.J."/>
            <person name="Scott M.A."/>
            <person name="Spackman E."/>
            <person name="Goraichik I."/>
            <person name="Dimitrov K.M."/>
            <person name="Suarez D.L."/>
            <person name="Swayne D.E."/>
        </authorList>
    </citation>
    <scope>NUCLEOTIDE SEQUENCE [LARGE SCALE GENOMIC DNA]</scope>
    <source>
        <strain evidence="1 2">B5P</strain>
    </source>
</reference>